<evidence type="ECO:0000256" key="3">
    <source>
        <dbReference type="ARBA" id="ARBA00022553"/>
    </source>
</evidence>
<evidence type="ECO:0000313" key="12">
    <source>
        <dbReference type="EMBL" id="SDE29700.1"/>
    </source>
</evidence>
<sequence length="445" mass="47496">MTEHPNLRRDLDDQDLGTRWTAWLDRFGPPGSIRREIPLALTVTAVTAVLLGYTLGYAFAAQGLPLDPVVVWTAGSVACLQSLALVLRRKHPLVCFVVVLAIQLPLNSVPDFTIRGPALIVAAYSLGAWWGLRRAQLAAGLAVLAEVLVTVVVFVLPGGPEQMLSTIDSAIAALTIYGIPVLAGAAMATRRRYTQLLAERAVDAISAQQASVQAALAAERTRMARELHDVAAHHLSGMVVQAAAVERLVDRDPEAARAGAAWIRTQGRKTLDNLRLTVGVLREPSGPTEGDPEGGAPAERTPTPGLASLQELVQTARELGTTVTLVRRGAPHELPPIADIACYRVAQEALSNARQHAPGAEVRILLELAAHEVRLEITDNGSPRPRPRRSGTGVGLIGMRERAELIGAEFSAGPLPEGGWRVRLRVPIAEIDRSPAGAVDPEQLP</sequence>
<dbReference type="CDD" id="cd16917">
    <property type="entry name" value="HATPase_UhpB-NarQ-NarX-like"/>
    <property type="match status" value="1"/>
</dbReference>
<evidence type="ECO:0000256" key="6">
    <source>
        <dbReference type="ARBA" id="ARBA00022777"/>
    </source>
</evidence>
<evidence type="ECO:0000256" key="4">
    <source>
        <dbReference type="ARBA" id="ARBA00022679"/>
    </source>
</evidence>
<proteinExistence type="predicted"/>
<dbReference type="GO" id="GO:0016020">
    <property type="term" value="C:membrane"/>
    <property type="evidence" value="ECO:0007669"/>
    <property type="project" value="InterPro"/>
</dbReference>
<evidence type="ECO:0000256" key="5">
    <source>
        <dbReference type="ARBA" id="ARBA00022741"/>
    </source>
</evidence>
<dbReference type="SMART" id="SM00387">
    <property type="entry name" value="HATPase_c"/>
    <property type="match status" value="1"/>
</dbReference>
<dbReference type="Pfam" id="PF02518">
    <property type="entry name" value="HATPase_c"/>
    <property type="match status" value="1"/>
</dbReference>
<keyword evidence="10" id="KW-1133">Transmembrane helix</keyword>
<name>A0A1G7BSU0_9ACTN</name>
<feature type="transmembrane region" description="Helical" evidence="10">
    <location>
        <begin position="39"/>
        <end position="60"/>
    </location>
</feature>
<reference evidence="12 13" key="1">
    <citation type="submission" date="2016-10" db="EMBL/GenBank/DDBJ databases">
        <authorList>
            <person name="de Groot N.N."/>
        </authorList>
    </citation>
    <scope>NUCLEOTIDE SEQUENCE [LARGE SCALE GENOMIC DNA]</scope>
    <source>
        <strain evidence="12 13">MON 2.2</strain>
    </source>
</reference>
<dbReference type="GO" id="GO:0046983">
    <property type="term" value="F:protein dimerization activity"/>
    <property type="evidence" value="ECO:0007669"/>
    <property type="project" value="InterPro"/>
</dbReference>
<evidence type="ECO:0000256" key="9">
    <source>
        <dbReference type="SAM" id="MobiDB-lite"/>
    </source>
</evidence>
<evidence type="ECO:0000313" key="13">
    <source>
        <dbReference type="Proteomes" id="UP000198546"/>
    </source>
</evidence>
<feature type="transmembrane region" description="Helical" evidence="10">
    <location>
        <begin position="170"/>
        <end position="188"/>
    </location>
</feature>
<keyword evidence="13" id="KW-1185">Reference proteome</keyword>
<keyword evidence="3" id="KW-0597">Phosphoprotein</keyword>
<evidence type="ECO:0000256" key="1">
    <source>
        <dbReference type="ARBA" id="ARBA00000085"/>
    </source>
</evidence>
<dbReference type="OrthoDB" id="227596at2"/>
<dbReference type="AlphaFoldDB" id="A0A1G7BSU0"/>
<feature type="transmembrane region" description="Helical" evidence="10">
    <location>
        <begin position="66"/>
        <end position="86"/>
    </location>
</feature>
<evidence type="ECO:0000256" key="10">
    <source>
        <dbReference type="SAM" id="Phobius"/>
    </source>
</evidence>
<dbReference type="GO" id="GO:0000155">
    <property type="term" value="F:phosphorelay sensor kinase activity"/>
    <property type="evidence" value="ECO:0007669"/>
    <property type="project" value="InterPro"/>
</dbReference>
<keyword evidence="8" id="KW-0902">Two-component regulatory system</keyword>
<keyword evidence="7" id="KW-0067">ATP-binding</keyword>
<evidence type="ECO:0000256" key="8">
    <source>
        <dbReference type="ARBA" id="ARBA00023012"/>
    </source>
</evidence>
<dbReference type="GO" id="GO:0005524">
    <property type="term" value="F:ATP binding"/>
    <property type="evidence" value="ECO:0007669"/>
    <property type="project" value="UniProtKB-KW"/>
</dbReference>
<dbReference type="InterPro" id="IPR050482">
    <property type="entry name" value="Sensor_HK_TwoCompSys"/>
</dbReference>
<accession>A0A1G7BSU0</accession>
<evidence type="ECO:0000256" key="7">
    <source>
        <dbReference type="ARBA" id="ARBA00022840"/>
    </source>
</evidence>
<keyword evidence="10" id="KW-0812">Transmembrane</keyword>
<dbReference type="PANTHER" id="PTHR24421">
    <property type="entry name" value="NITRATE/NITRITE SENSOR PROTEIN NARX-RELATED"/>
    <property type="match status" value="1"/>
</dbReference>
<keyword evidence="5" id="KW-0547">Nucleotide-binding</keyword>
<feature type="transmembrane region" description="Helical" evidence="10">
    <location>
        <begin position="116"/>
        <end position="132"/>
    </location>
</feature>
<feature type="domain" description="Histidine kinase/HSP90-like ATPase" evidence="11">
    <location>
        <begin position="337"/>
        <end position="430"/>
    </location>
</feature>
<dbReference type="InterPro" id="IPR003594">
    <property type="entry name" value="HATPase_dom"/>
</dbReference>
<keyword evidence="10" id="KW-0472">Membrane</keyword>
<dbReference type="Gene3D" id="1.20.5.1930">
    <property type="match status" value="1"/>
</dbReference>
<dbReference type="InterPro" id="IPR036890">
    <property type="entry name" value="HATPase_C_sf"/>
</dbReference>
<evidence type="ECO:0000259" key="11">
    <source>
        <dbReference type="SMART" id="SM00387"/>
    </source>
</evidence>
<keyword evidence="4" id="KW-0808">Transferase</keyword>
<gene>
    <name evidence="12" type="ORF">SAMN04489747_3045</name>
</gene>
<dbReference type="STRING" id="675864.SAMN04489747_3045"/>
<comment type="catalytic activity">
    <reaction evidence="1">
        <text>ATP + protein L-histidine = ADP + protein N-phospho-L-histidine.</text>
        <dbReference type="EC" id="2.7.13.3"/>
    </reaction>
</comment>
<dbReference type="EC" id="2.7.13.3" evidence="2"/>
<feature type="transmembrane region" description="Helical" evidence="10">
    <location>
        <begin position="93"/>
        <end position="110"/>
    </location>
</feature>
<protein>
    <recommendedName>
        <fullName evidence="2">histidine kinase</fullName>
        <ecNumber evidence="2">2.7.13.3</ecNumber>
    </recommendedName>
</protein>
<keyword evidence="6 12" id="KW-0418">Kinase</keyword>
<dbReference type="InterPro" id="IPR011712">
    <property type="entry name" value="Sig_transdc_His_kin_sub3_dim/P"/>
</dbReference>
<dbReference type="Pfam" id="PF07730">
    <property type="entry name" value="HisKA_3"/>
    <property type="match status" value="1"/>
</dbReference>
<dbReference type="Proteomes" id="UP000198546">
    <property type="component" value="Chromosome i"/>
</dbReference>
<evidence type="ECO:0000256" key="2">
    <source>
        <dbReference type="ARBA" id="ARBA00012438"/>
    </source>
</evidence>
<dbReference type="Gene3D" id="3.30.565.10">
    <property type="entry name" value="Histidine kinase-like ATPase, C-terminal domain"/>
    <property type="match status" value="1"/>
</dbReference>
<feature type="region of interest" description="Disordered" evidence="9">
    <location>
        <begin position="280"/>
        <end position="304"/>
    </location>
</feature>
<dbReference type="EMBL" id="LT629688">
    <property type="protein sequence ID" value="SDE29700.1"/>
    <property type="molecule type" value="Genomic_DNA"/>
</dbReference>
<dbReference type="SUPFAM" id="SSF55874">
    <property type="entry name" value="ATPase domain of HSP90 chaperone/DNA topoisomerase II/histidine kinase"/>
    <property type="match status" value="1"/>
</dbReference>
<feature type="transmembrane region" description="Helical" evidence="10">
    <location>
        <begin position="139"/>
        <end position="158"/>
    </location>
</feature>
<organism evidence="12 13">
    <name type="scientific">Auraticoccus monumenti</name>
    <dbReference type="NCBI Taxonomy" id="675864"/>
    <lineage>
        <taxon>Bacteria</taxon>
        <taxon>Bacillati</taxon>
        <taxon>Actinomycetota</taxon>
        <taxon>Actinomycetes</taxon>
        <taxon>Propionibacteriales</taxon>
        <taxon>Propionibacteriaceae</taxon>
        <taxon>Auraticoccus</taxon>
    </lineage>
</organism>
<dbReference type="PANTHER" id="PTHR24421:SF10">
    <property type="entry name" value="NITRATE_NITRITE SENSOR PROTEIN NARQ"/>
    <property type="match status" value="1"/>
</dbReference>
<dbReference type="RefSeq" id="WP_157677160.1">
    <property type="nucleotide sequence ID" value="NZ_LT629688.1"/>
</dbReference>